<keyword evidence="3" id="KW-1003">Cell membrane</keyword>
<feature type="transmembrane region" description="Helical" evidence="9">
    <location>
        <begin position="78"/>
        <end position="99"/>
    </location>
</feature>
<feature type="transmembrane region" description="Helical" evidence="9">
    <location>
        <begin position="28"/>
        <end position="45"/>
    </location>
</feature>
<evidence type="ECO:0000313" key="10">
    <source>
        <dbReference type="EMBL" id="ORM69902.1"/>
    </source>
</evidence>
<feature type="transmembrane region" description="Helical" evidence="9">
    <location>
        <begin position="136"/>
        <end position="157"/>
    </location>
</feature>
<evidence type="ECO:0000256" key="6">
    <source>
        <dbReference type="ARBA" id="ARBA00023026"/>
    </source>
</evidence>
<evidence type="ECO:0000256" key="1">
    <source>
        <dbReference type="ARBA" id="ARBA00004651"/>
    </source>
</evidence>
<keyword evidence="7 9" id="KW-0472">Membrane</keyword>
<keyword evidence="5 9" id="KW-1133">Transmembrane helix</keyword>
<dbReference type="GO" id="GO:0005886">
    <property type="term" value="C:plasma membrane"/>
    <property type="evidence" value="ECO:0007669"/>
    <property type="project" value="UniProtKB-SubCell"/>
</dbReference>
<dbReference type="PRINTS" id="PR00950">
    <property type="entry name" value="TYPE3IMSPROT"/>
</dbReference>
<evidence type="ECO:0000256" key="3">
    <source>
        <dbReference type="ARBA" id="ARBA00022475"/>
    </source>
</evidence>
<dbReference type="InterPro" id="IPR006135">
    <property type="entry name" value="T3SS_substrate_exporter"/>
</dbReference>
<keyword evidence="11" id="KW-1185">Reference proteome</keyword>
<organism evidence="10 11">
    <name type="scientific">Pantoea wallisii</name>
    <dbReference type="NCBI Taxonomy" id="1076551"/>
    <lineage>
        <taxon>Bacteria</taxon>
        <taxon>Pseudomonadati</taxon>
        <taxon>Pseudomonadota</taxon>
        <taxon>Gammaproteobacteria</taxon>
        <taxon>Enterobacterales</taxon>
        <taxon>Erwiniaceae</taxon>
        <taxon>Pantoea</taxon>
    </lineage>
</organism>
<keyword evidence="4 9" id="KW-0812">Transmembrane</keyword>
<evidence type="ECO:0000256" key="5">
    <source>
        <dbReference type="ARBA" id="ARBA00022989"/>
    </source>
</evidence>
<dbReference type="InterPro" id="IPR029025">
    <property type="entry name" value="T3SS_substrate_exporter_C"/>
</dbReference>
<sequence>MAEKTEQATPQKLQEARKKGQISQSQDVPKLLVMLGVMEIVFAMMDDSMARLQALMSLPLQRLDQPFTQSISEVGGTALVTVAVFFLLTVGVIILLRILGGWIQFGPLFATEALALKFEALNPAGKLKEMFSARQFVQLLTSLLKAVILGFVFWLLIEPRLPLLASLASGTLEGFWQSAAIILKTLAHTIIGVLLIFAIADFALQKYFYLKQNRMSHDDIKNEYKQNEGDPHTKGHRRSLARQLANSPPKKAAPKQLGKADVLLVNPTHFAVGLYYQPDETPLPLVLFKAEDKDAQALIAQAHQANIPVIRYIWLTRTLYRTVEEGQFVPRETLQAVAQIYRVLRSLEHHIQGELIEFEE</sequence>
<proteinExistence type="inferred from homology"/>
<evidence type="ECO:0000256" key="7">
    <source>
        <dbReference type="ARBA" id="ARBA00023136"/>
    </source>
</evidence>
<dbReference type="Gene3D" id="3.40.1690.10">
    <property type="entry name" value="secretion proteins EscU"/>
    <property type="match status" value="1"/>
</dbReference>
<dbReference type="OrthoDB" id="9807950at2"/>
<dbReference type="RefSeq" id="WP_128602682.1">
    <property type="nucleotide sequence ID" value="NZ_MLFS01000067.1"/>
</dbReference>
<comment type="caution">
    <text evidence="10">The sequence shown here is derived from an EMBL/GenBank/DDBJ whole genome shotgun (WGS) entry which is preliminary data.</text>
</comment>
<dbReference type="PANTHER" id="PTHR30531">
    <property type="entry name" value="FLAGELLAR BIOSYNTHETIC PROTEIN FLHB"/>
    <property type="match status" value="1"/>
</dbReference>
<protein>
    <submittedName>
        <fullName evidence="10">EscU/YscU/HrcU family type III secretion system export apparatus switch protein</fullName>
    </submittedName>
</protein>
<dbReference type="SUPFAM" id="SSF160544">
    <property type="entry name" value="EscU C-terminal domain-like"/>
    <property type="match status" value="1"/>
</dbReference>
<dbReference type="EMBL" id="MLFS01000067">
    <property type="protein sequence ID" value="ORM69902.1"/>
    <property type="molecule type" value="Genomic_DNA"/>
</dbReference>
<evidence type="ECO:0000256" key="8">
    <source>
        <dbReference type="SAM" id="MobiDB-lite"/>
    </source>
</evidence>
<dbReference type="NCBIfam" id="TIGR01404">
    <property type="entry name" value="FlhB_rel_III"/>
    <property type="match status" value="1"/>
</dbReference>
<dbReference type="GO" id="GO:0009306">
    <property type="term" value="P:protein secretion"/>
    <property type="evidence" value="ECO:0007669"/>
    <property type="project" value="InterPro"/>
</dbReference>
<evidence type="ECO:0000256" key="2">
    <source>
        <dbReference type="ARBA" id="ARBA00010690"/>
    </source>
</evidence>
<comment type="subcellular location">
    <subcellularLocation>
        <location evidence="1">Cell membrane</location>
        <topology evidence="1">Multi-pass membrane protein</topology>
    </subcellularLocation>
</comment>
<dbReference type="AlphaFoldDB" id="A0A1X1CZP5"/>
<feature type="region of interest" description="Disordered" evidence="8">
    <location>
        <begin position="1"/>
        <end position="21"/>
    </location>
</feature>
<comment type="similarity">
    <text evidence="2">Belongs to the type III secretion exporter family.</text>
</comment>
<dbReference type="Pfam" id="PF01312">
    <property type="entry name" value="Bac_export_2"/>
    <property type="match status" value="1"/>
</dbReference>
<accession>A0A1X1CZP5</accession>
<evidence type="ECO:0000256" key="9">
    <source>
        <dbReference type="SAM" id="Phobius"/>
    </source>
</evidence>
<gene>
    <name evidence="10" type="ORF">HA48_18555</name>
</gene>
<dbReference type="InterPro" id="IPR006307">
    <property type="entry name" value="BsaZ-like"/>
</dbReference>
<evidence type="ECO:0000313" key="11">
    <source>
        <dbReference type="Proteomes" id="UP000193104"/>
    </source>
</evidence>
<dbReference type="STRING" id="1076551.HA48_18555"/>
<feature type="transmembrane region" description="Helical" evidence="9">
    <location>
        <begin position="177"/>
        <end position="204"/>
    </location>
</feature>
<dbReference type="Proteomes" id="UP000193104">
    <property type="component" value="Unassembled WGS sequence"/>
</dbReference>
<keyword evidence="6" id="KW-0843">Virulence</keyword>
<evidence type="ECO:0000256" key="4">
    <source>
        <dbReference type="ARBA" id="ARBA00022692"/>
    </source>
</evidence>
<reference evidence="10 11" key="1">
    <citation type="journal article" date="2017" name="Antonie Van Leeuwenhoek">
        <title>Phylogenomic resolution of the bacterial genus Pantoea and its relationship with Erwinia and Tatumella.</title>
        <authorList>
            <person name="Palmer M."/>
            <person name="Steenkamp E.T."/>
            <person name="Coetzee M.P."/>
            <person name="Chan W.Y."/>
            <person name="van Zyl E."/>
            <person name="De Maayer P."/>
            <person name="Coutinho T.A."/>
            <person name="Blom J."/>
            <person name="Smits T.H."/>
            <person name="Duffy B."/>
            <person name="Venter S.N."/>
        </authorList>
    </citation>
    <scope>NUCLEOTIDE SEQUENCE [LARGE SCALE GENOMIC DNA]</scope>
    <source>
        <strain evidence="10 11">LMG 26277</strain>
    </source>
</reference>
<name>A0A1X1CZP5_9GAMM</name>
<dbReference type="PANTHER" id="PTHR30531:SF14">
    <property type="entry name" value="SURFACE PRESENTATION OF ANTIGENS PROTEIN SPAS"/>
    <property type="match status" value="1"/>
</dbReference>